<gene>
    <name evidence="1" type="ORF">M513_00002</name>
</gene>
<dbReference type="Proteomes" id="UP000030764">
    <property type="component" value="Unassembled WGS sequence"/>
</dbReference>
<dbReference type="EMBL" id="KL363182">
    <property type="protein sequence ID" value="KFD58839.1"/>
    <property type="molecule type" value="Genomic_DNA"/>
</dbReference>
<evidence type="ECO:0000313" key="2">
    <source>
        <dbReference type="Proteomes" id="UP000030764"/>
    </source>
</evidence>
<accession>A0A085MNP3</accession>
<protein>
    <submittedName>
        <fullName evidence="1">Uncharacterized protein</fullName>
    </submittedName>
</protein>
<sequence>MKNVSISGSKYFVVFKDDFSGCRQVFFLKKTDEVAKCLETFLSEASAAGNTQCDYGDPVEDFIQQSFREAHPAPCFVPVISAFHALMTGTDASRKRFSRWRYPNSVVSDERAAEISSV</sequence>
<keyword evidence="2" id="KW-1185">Reference proteome</keyword>
<dbReference type="AlphaFoldDB" id="A0A085MNP3"/>
<proteinExistence type="predicted"/>
<organism evidence="1 2">
    <name type="scientific">Trichuris suis</name>
    <name type="common">pig whipworm</name>
    <dbReference type="NCBI Taxonomy" id="68888"/>
    <lineage>
        <taxon>Eukaryota</taxon>
        <taxon>Metazoa</taxon>
        <taxon>Ecdysozoa</taxon>
        <taxon>Nematoda</taxon>
        <taxon>Enoplea</taxon>
        <taxon>Dorylaimia</taxon>
        <taxon>Trichinellida</taxon>
        <taxon>Trichuridae</taxon>
        <taxon>Trichuris</taxon>
    </lineage>
</organism>
<reference evidence="1 2" key="1">
    <citation type="journal article" date="2014" name="Nat. Genet.">
        <title>Genome and transcriptome of the porcine whipworm Trichuris suis.</title>
        <authorList>
            <person name="Jex A.R."/>
            <person name="Nejsum P."/>
            <person name="Schwarz E.M."/>
            <person name="Hu L."/>
            <person name="Young N.D."/>
            <person name="Hall R.S."/>
            <person name="Korhonen P.K."/>
            <person name="Liao S."/>
            <person name="Thamsborg S."/>
            <person name="Xia J."/>
            <person name="Xu P."/>
            <person name="Wang S."/>
            <person name="Scheerlinck J.P."/>
            <person name="Hofmann A."/>
            <person name="Sternberg P.W."/>
            <person name="Wang J."/>
            <person name="Gasser R.B."/>
        </authorList>
    </citation>
    <scope>NUCLEOTIDE SEQUENCE [LARGE SCALE GENOMIC DNA]</scope>
    <source>
        <strain evidence="1">DCEP-RM93M</strain>
    </source>
</reference>
<name>A0A085MNP3_9BILA</name>
<evidence type="ECO:0000313" key="1">
    <source>
        <dbReference type="EMBL" id="KFD58839.1"/>
    </source>
</evidence>